<dbReference type="EMBL" id="JAPNKA010000001">
    <property type="protein sequence ID" value="MCY1074406.1"/>
    <property type="molecule type" value="Genomic_DNA"/>
</dbReference>
<organism evidence="1 2">
    <name type="scientific">Archangium lansingense</name>
    <dbReference type="NCBI Taxonomy" id="2995310"/>
    <lineage>
        <taxon>Bacteria</taxon>
        <taxon>Pseudomonadati</taxon>
        <taxon>Myxococcota</taxon>
        <taxon>Myxococcia</taxon>
        <taxon>Myxococcales</taxon>
        <taxon>Cystobacterineae</taxon>
        <taxon>Archangiaceae</taxon>
        <taxon>Archangium</taxon>
    </lineage>
</organism>
<accession>A0ABT3ZZB8</accession>
<sequence>MSDSDTARDVVLEFGSREELAQRLSLAPPRDMARGFIFTTTLNAVRNEAGEAVLKRCTEAAEGETFIPFFNYPIRSLLRLFYTAAWELGARHGGFERAMWHLGARSAPEFLQSVVGKTLLSLAGANVKRLVDGIPVAYPTIYSHGSCLLSWTEENSGQLRLHGNLLPAPFIEGAVFHVLRALHPSALFVQVRRTAPMENVLTLSWE</sequence>
<reference evidence="1 2" key="1">
    <citation type="submission" date="2022-11" db="EMBL/GenBank/DDBJ databases">
        <title>Minimal conservation of predation-associated metabolite biosynthetic gene clusters underscores biosynthetic potential of Myxococcota including descriptions for ten novel species: Archangium lansinium sp. nov., Myxococcus landrumus sp. nov., Nannocystis bai.</title>
        <authorList>
            <person name="Ahearne A."/>
            <person name="Stevens C."/>
            <person name="Phillips K."/>
        </authorList>
    </citation>
    <scope>NUCLEOTIDE SEQUENCE [LARGE SCALE GENOMIC DNA]</scope>
    <source>
        <strain evidence="1 2">MIWBW</strain>
    </source>
</reference>
<comment type="caution">
    <text evidence="1">The sequence shown here is derived from an EMBL/GenBank/DDBJ whole genome shotgun (WGS) entry which is preliminary data.</text>
</comment>
<evidence type="ECO:0000313" key="1">
    <source>
        <dbReference type="EMBL" id="MCY1074406.1"/>
    </source>
</evidence>
<dbReference type="Pfam" id="PF09536">
    <property type="entry name" value="DUF2378"/>
    <property type="match status" value="1"/>
</dbReference>
<name>A0ABT3ZZB8_9BACT</name>
<dbReference type="InterPro" id="IPR011751">
    <property type="entry name" value="Mxa_paralog_2265"/>
</dbReference>
<dbReference type="RefSeq" id="WP_267533372.1">
    <property type="nucleotide sequence ID" value="NZ_JAPNKA010000001.1"/>
</dbReference>
<proteinExistence type="predicted"/>
<dbReference type="NCBIfam" id="TIGR02265">
    <property type="entry name" value="Mxa_TIGR02265"/>
    <property type="match status" value="1"/>
</dbReference>
<protein>
    <submittedName>
        <fullName evidence="1">TIGR02265 family protein</fullName>
    </submittedName>
</protein>
<gene>
    <name evidence="1" type="ORF">OV287_07895</name>
</gene>
<dbReference type="Proteomes" id="UP001207654">
    <property type="component" value="Unassembled WGS sequence"/>
</dbReference>
<evidence type="ECO:0000313" key="2">
    <source>
        <dbReference type="Proteomes" id="UP001207654"/>
    </source>
</evidence>
<keyword evidence="2" id="KW-1185">Reference proteome</keyword>